<gene>
    <name evidence="1" type="ORF">HPB47_022925</name>
</gene>
<accession>A0AC60QAM1</accession>
<comment type="caution">
    <text evidence="1">The sequence shown here is derived from an EMBL/GenBank/DDBJ whole genome shotgun (WGS) entry which is preliminary data.</text>
</comment>
<proteinExistence type="predicted"/>
<reference evidence="1 2" key="1">
    <citation type="journal article" date="2020" name="Cell">
        <title>Large-Scale Comparative Analyses of Tick Genomes Elucidate Their Genetic Diversity and Vector Capacities.</title>
        <authorList>
            <consortium name="Tick Genome and Microbiome Consortium (TIGMIC)"/>
            <person name="Jia N."/>
            <person name="Wang J."/>
            <person name="Shi W."/>
            <person name="Du L."/>
            <person name="Sun Y."/>
            <person name="Zhan W."/>
            <person name="Jiang J.F."/>
            <person name="Wang Q."/>
            <person name="Zhang B."/>
            <person name="Ji P."/>
            <person name="Bell-Sakyi L."/>
            <person name="Cui X.M."/>
            <person name="Yuan T.T."/>
            <person name="Jiang B.G."/>
            <person name="Yang W.F."/>
            <person name="Lam T.T."/>
            <person name="Chang Q.C."/>
            <person name="Ding S.J."/>
            <person name="Wang X.J."/>
            <person name="Zhu J.G."/>
            <person name="Ruan X.D."/>
            <person name="Zhao L."/>
            <person name="Wei J.T."/>
            <person name="Ye R.Z."/>
            <person name="Que T.C."/>
            <person name="Du C.H."/>
            <person name="Zhou Y.H."/>
            <person name="Cheng J.X."/>
            <person name="Dai P.F."/>
            <person name="Guo W.B."/>
            <person name="Han X.H."/>
            <person name="Huang E.J."/>
            <person name="Li L.F."/>
            <person name="Wei W."/>
            <person name="Gao Y.C."/>
            <person name="Liu J.Z."/>
            <person name="Shao H.Z."/>
            <person name="Wang X."/>
            <person name="Wang C.C."/>
            <person name="Yang T.C."/>
            <person name="Huo Q.B."/>
            <person name="Li W."/>
            <person name="Chen H.Y."/>
            <person name="Chen S.E."/>
            <person name="Zhou L.G."/>
            <person name="Ni X.B."/>
            <person name="Tian J.H."/>
            <person name="Sheng Y."/>
            <person name="Liu T."/>
            <person name="Pan Y.S."/>
            <person name="Xia L.Y."/>
            <person name="Li J."/>
            <person name="Zhao F."/>
            <person name="Cao W.C."/>
        </authorList>
    </citation>
    <scope>NUCLEOTIDE SEQUENCE [LARGE SCALE GENOMIC DNA]</scope>
    <source>
        <strain evidence="1">Iper-2018</strain>
    </source>
</reference>
<evidence type="ECO:0000313" key="2">
    <source>
        <dbReference type="Proteomes" id="UP000805193"/>
    </source>
</evidence>
<keyword evidence="2" id="KW-1185">Reference proteome</keyword>
<evidence type="ECO:0000313" key="1">
    <source>
        <dbReference type="EMBL" id="KAG0430189.1"/>
    </source>
</evidence>
<dbReference type="EMBL" id="JABSTQ010009345">
    <property type="protein sequence ID" value="KAG0430189.1"/>
    <property type="molecule type" value="Genomic_DNA"/>
</dbReference>
<name>A0AC60QAM1_IXOPE</name>
<organism evidence="1 2">
    <name type="scientific">Ixodes persulcatus</name>
    <name type="common">Taiga tick</name>
    <dbReference type="NCBI Taxonomy" id="34615"/>
    <lineage>
        <taxon>Eukaryota</taxon>
        <taxon>Metazoa</taxon>
        <taxon>Ecdysozoa</taxon>
        <taxon>Arthropoda</taxon>
        <taxon>Chelicerata</taxon>
        <taxon>Arachnida</taxon>
        <taxon>Acari</taxon>
        <taxon>Parasitiformes</taxon>
        <taxon>Ixodida</taxon>
        <taxon>Ixodoidea</taxon>
        <taxon>Ixodidae</taxon>
        <taxon>Ixodinae</taxon>
        <taxon>Ixodes</taxon>
    </lineage>
</organism>
<sequence length="768" mass="87814">MVSSFRQIVRVGEVRKGLHFGTMLNLRGRGDDNGLSKVKRWVNIKSLYYKRTGLLEFCGVAAVLCLSIAVLGSFVLAPPLFPRSRAASWNVHLDRQWHLRDIFRLGLFGGKREKSGANARHPQHGRKYDYEKELRTSADLSVDPCDDFYGFVCGRWPESHPGQANEFIRLRSDILIAAMKRLELSSHLDPEEFSVAEHAGEALRYCLLTHIRKTEDFSAFYEILESFGFSWPQVQDGVSFDILEMAVGLALKWGLPLLFDIEVTTDLRTDNRTILRISKSEPLSLWITEWFRKGGPSASFLRIPKVFDPGIDYPWMANRLIKACVRAFQLLLPGGFEDTIEQPVYVKIGEVSTLSQGMLTTDRWLSTINHYLPEGIDLGPDDEMHLLGKDFIWNIAEFVGSFEASGQQDSVAVLTGWILAHHMGAALSYRVLHEYKSSFALAMFHCLNLVSEMAVYPFNWFLTEHLVTPQAWNTTGFLLEDVQKSMSESFDWMDEFTRNVALYRLQIIRHIVAYPSVVATKERLENRYGFLRYTVRPPFAHAYVLTKRIAREQRNRLLKQSMARQDDDWFSIPLVNAVFLPYYHIVLIPNSIMLPPFLVSKFPAATYGGMAHVLAHEVSHAFDADGAPADANGLYHEWYSPTTQRRIQDRKNCLRNMYSVPGNSSWFTEGEDYADSLGLKVAAKMFERHLPPEEPSGVAEFTNEQLFYVSSCFKWCSSEGRANSSGFDIHSEMYRRCNAPLMEQERFFGAFKCARGARMRPKRHCPFA</sequence>
<protein>
    <submittedName>
        <fullName evidence="1">Uncharacterized protein</fullName>
    </submittedName>
</protein>
<dbReference type="Proteomes" id="UP000805193">
    <property type="component" value="Unassembled WGS sequence"/>
</dbReference>